<feature type="region of interest" description="Disordered" evidence="1">
    <location>
        <begin position="258"/>
        <end position="309"/>
    </location>
</feature>
<proteinExistence type="predicted"/>
<feature type="region of interest" description="Disordered" evidence="1">
    <location>
        <begin position="697"/>
        <end position="736"/>
    </location>
</feature>
<sequence>MSIWASTGARIKPISVIEGRGAFRYGESRALRRERCSCRSLHSGTPSRDRVPERAMGSAQVPIQVENGSLEPPFLIGSKKSPVSRLQGRLYPNRDAKMSGTLNRTKGDDFQVPQSMGSDPLSESSIGLPSASPKGPVSRRETTDIEKLRTRQDLVIHLHTVLSSRLPPSLLEVVNLHSARPHLKSIRSYNIVLAYAYRVSDFRTARKLLAEMRDERFSENMIGNPSATSEIHSTDRSGVDPEQEFREVIYRGIWTRGGAGRRKGTRAQTVMDSAEGQADADPGSSEAVDITQSASEPTAPPERPFPRGSMMDVVYRSVRMQDPSRESNETLKRILLGSRVEPQLGVRRKASRHQGTATLAAPTGESKVSCRALRSDYAPSPANNQTAQIDSWENTNSAATSNLTRSSLAITSPGGQRPAGSVPILPWSTALALLGSASVSATPELFLAYIKYIINSSLSSRALPLARCKTDPRSMDSSDGTKENGLDRFKHFNEIPPITVALEELLKLHAQRPDTKNSQLQGYLQRLLDLYLHPHLARQYPPHRTIEAFQFALNALGQPFQPTARTLTYALYALRNQRARNLRALQLVDMFISNWGEASVGIVSWRLLGKYGIQRRCADTIKRAKAGLWQWSAEYRANRARARSQRRYDQLDTQHNSSSELATHRASEVVAMPASQTRWKLPYIRKNLSKWRRMIRKMRQAEHSSRTRRRANRDLIARPRRKRSTGKPTGDVGLCA</sequence>
<reference evidence="2" key="1">
    <citation type="submission" date="2020-04" db="EMBL/GenBank/DDBJ databases">
        <title>Analysis of mating type loci in Filobasidium floriforme.</title>
        <authorList>
            <person name="Nowrousian M."/>
        </authorList>
    </citation>
    <scope>NUCLEOTIDE SEQUENCE</scope>
    <source>
        <strain evidence="2">CBS 6242</strain>
    </source>
</reference>
<keyword evidence="3" id="KW-1185">Reference proteome</keyword>
<dbReference type="AlphaFoldDB" id="A0A8K0JMN7"/>
<evidence type="ECO:0000313" key="2">
    <source>
        <dbReference type="EMBL" id="KAG7561939.1"/>
    </source>
</evidence>
<feature type="region of interest" description="Disordered" evidence="1">
    <location>
        <begin position="85"/>
        <end position="143"/>
    </location>
</feature>
<name>A0A8K0JMN7_9TREE</name>
<dbReference type="EMBL" id="JABELV010000042">
    <property type="protein sequence ID" value="KAG7561939.1"/>
    <property type="molecule type" value="Genomic_DNA"/>
</dbReference>
<gene>
    <name evidence="2" type="ORF">FFLO_02579</name>
</gene>
<feature type="compositionally biased region" description="Polar residues" evidence="1">
    <location>
        <begin position="221"/>
        <end position="231"/>
    </location>
</feature>
<comment type="caution">
    <text evidence="2">The sequence shown here is derived from an EMBL/GenBank/DDBJ whole genome shotgun (WGS) entry which is preliminary data.</text>
</comment>
<evidence type="ECO:0000256" key="1">
    <source>
        <dbReference type="SAM" id="MobiDB-lite"/>
    </source>
</evidence>
<feature type="compositionally biased region" description="Polar residues" evidence="1">
    <location>
        <begin position="112"/>
        <end position="127"/>
    </location>
</feature>
<evidence type="ECO:0000313" key="3">
    <source>
        <dbReference type="Proteomes" id="UP000812966"/>
    </source>
</evidence>
<dbReference type="OrthoDB" id="3149711at2759"/>
<dbReference type="Proteomes" id="UP000812966">
    <property type="component" value="Unassembled WGS sequence"/>
</dbReference>
<feature type="region of interest" description="Disordered" evidence="1">
    <location>
        <begin position="643"/>
        <end position="667"/>
    </location>
</feature>
<organism evidence="2 3">
    <name type="scientific">Filobasidium floriforme</name>
    <dbReference type="NCBI Taxonomy" id="5210"/>
    <lineage>
        <taxon>Eukaryota</taxon>
        <taxon>Fungi</taxon>
        <taxon>Dikarya</taxon>
        <taxon>Basidiomycota</taxon>
        <taxon>Agaricomycotina</taxon>
        <taxon>Tremellomycetes</taxon>
        <taxon>Filobasidiales</taxon>
        <taxon>Filobasidiaceae</taxon>
        <taxon>Filobasidium</taxon>
    </lineage>
</organism>
<protein>
    <submittedName>
        <fullName evidence="2">Uncharacterized protein</fullName>
    </submittedName>
</protein>
<feature type="region of interest" description="Disordered" evidence="1">
    <location>
        <begin position="221"/>
        <end position="240"/>
    </location>
</feature>
<accession>A0A8K0JMN7</accession>